<dbReference type="Proteomes" id="UP000030528">
    <property type="component" value="Unassembled WGS sequence"/>
</dbReference>
<accession>A0A0A5GNM6</accession>
<dbReference type="EMBL" id="AVPE01000004">
    <property type="protein sequence ID" value="KGX92853.1"/>
    <property type="molecule type" value="Genomic_DNA"/>
</dbReference>
<gene>
    <name evidence="1" type="ORF">N781_13235</name>
</gene>
<proteinExistence type="predicted"/>
<protein>
    <recommendedName>
        <fullName evidence="3">Protein required for attachment to host cells</fullName>
    </recommendedName>
</protein>
<dbReference type="eggNOG" id="COG1503">
    <property type="taxonomic scope" value="Bacteria"/>
</dbReference>
<evidence type="ECO:0008006" key="3">
    <source>
        <dbReference type="Google" id="ProtNLM"/>
    </source>
</evidence>
<name>A0A0A5GNM6_9BACI</name>
<reference evidence="1 2" key="1">
    <citation type="submission" date="2013-08" db="EMBL/GenBank/DDBJ databases">
        <authorList>
            <person name="Huang J."/>
            <person name="Wang G."/>
        </authorList>
    </citation>
    <scope>NUCLEOTIDE SEQUENCE [LARGE SCALE GENOMIC DNA]</scope>
    <source>
        <strain evidence="1 2">JSM 076056</strain>
    </source>
</reference>
<keyword evidence="2" id="KW-1185">Reference proteome</keyword>
<dbReference type="RefSeq" id="WP_026799921.1">
    <property type="nucleotide sequence ID" value="NZ_AULI01000006.1"/>
</dbReference>
<dbReference type="OrthoDB" id="5241360at2"/>
<comment type="caution">
    <text evidence="1">The sequence shown here is derived from an EMBL/GenBank/DDBJ whole genome shotgun (WGS) entry which is preliminary data.</text>
</comment>
<dbReference type="Pfam" id="PF18846">
    <property type="entry name" value="baeRF_family5"/>
    <property type="match status" value="1"/>
</dbReference>
<organism evidence="1 2">
    <name type="scientific">Pontibacillus halophilus JSM 076056 = DSM 19796</name>
    <dbReference type="NCBI Taxonomy" id="1385510"/>
    <lineage>
        <taxon>Bacteria</taxon>
        <taxon>Bacillati</taxon>
        <taxon>Bacillota</taxon>
        <taxon>Bacilli</taxon>
        <taxon>Bacillales</taxon>
        <taxon>Bacillaceae</taxon>
        <taxon>Pontibacillus</taxon>
    </lineage>
</organism>
<dbReference type="InterPro" id="IPR040983">
    <property type="entry name" value="Bact_RF_family5"/>
</dbReference>
<evidence type="ECO:0000313" key="2">
    <source>
        <dbReference type="Proteomes" id="UP000030528"/>
    </source>
</evidence>
<dbReference type="AlphaFoldDB" id="A0A0A5GNM6"/>
<dbReference type="STRING" id="1385510.GCA_000425205_01479"/>
<sequence>MDLNKELQKLEQVQMPKPERVLTMYLNTDLADPEQQGGEYKIHLKNAMNNFENYLQESGDKDELKNFRALRDDVEKYMQRYEQDLSKSIILFASTDGSIWTALPVQLPVKSEFHWEESPVLDQFKELKKQSPKTGIILVQQQNVKIVEAQLGALEGTKEYELDLDVEDWREKVGPHQANPSMGSGGKSPQKDLFDDKFKAHQHRWYKSLAPTLDKMAKDHGWETIYLVGDKEEAEDIQSHMNKPIHEVVNKNLLQYEEHKVIEEVAL</sequence>
<evidence type="ECO:0000313" key="1">
    <source>
        <dbReference type="EMBL" id="KGX92853.1"/>
    </source>
</evidence>